<dbReference type="GO" id="GO:0030170">
    <property type="term" value="F:pyridoxal phosphate binding"/>
    <property type="evidence" value="ECO:0007669"/>
    <property type="project" value="InterPro"/>
</dbReference>
<dbReference type="Gene3D" id="3.20.20.10">
    <property type="entry name" value="Alanine racemase"/>
    <property type="match status" value="1"/>
</dbReference>
<dbReference type="EMBL" id="BARU01030443">
    <property type="protein sequence ID" value="GAH63501.1"/>
    <property type="molecule type" value="Genomic_DNA"/>
</dbReference>
<evidence type="ECO:0000256" key="1">
    <source>
        <dbReference type="ARBA" id="ARBA00022898"/>
    </source>
</evidence>
<accession>X1H032</accession>
<dbReference type="AlphaFoldDB" id="X1H032"/>
<dbReference type="PANTHER" id="PTHR10146:SF14">
    <property type="entry name" value="PYRIDOXAL PHOSPHATE HOMEOSTASIS PROTEIN"/>
    <property type="match status" value="1"/>
</dbReference>
<comment type="caution">
    <text evidence="3">The sequence shown here is derived from an EMBL/GenBank/DDBJ whole genome shotgun (WGS) entry which is preliminary data.</text>
</comment>
<dbReference type="Pfam" id="PF01168">
    <property type="entry name" value="Ala_racemase_N"/>
    <property type="match status" value="1"/>
</dbReference>
<dbReference type="NCBIfam" id="TIGR00044">
    <property type="entry name" value="YggS family pyridoxal phosphate-dependent enzyme"/>
    <property type="match status" value="1"/>
</dbReference>
<feature type="domain" description="Alanine racemase N-terminal" evidence="2">
    <location>
        <begin position="3"/>
        <end position="175"/>
    </location>
</feature>
<reference evidence="3" key="1">
    <citation type="journal article" date="2014" name="Front. Microbiol.">
        <title>High frequency of phylogenetically diverse reductive dehalogenase-homologous genes in deep subseafloor sedimentary metagenomes.</title>
        <authorList>
            <person name="Kawai M."/>
            <person name="Futagami T."/>
            <person name="Toyoda A."/>
            <person name="Takaki Y."/>
            <person name="Nishi S."/>
            <person name="Hori S."/>
            <person name="Arai W."/>
            <person name="Tsubouchi T."/>
            <person name="Morono Y."/>
            <person name="Uchiyama I."/>
            <person name="Ito T."/>
            <person name="Fujiyama A."/>
            <person name="Inagaki F."/>
            <person name="Takami H."/>
        </authorList>
    </citation>
    <scope>NUCLEOTIDE SEQUENCE</scope>
    <source>
        <strain evidence="3">Expedition CK06-06</strain>
    </source>
</reference>
<proteinExistence type="predicted"/>
<gene>
    <name evidence="3" type="ORF">S03H2_48298</name>
</gene>
<dbReference type="InterPro" id="IPR011078">
    <property type="entry name" value="PyrdxlP_homeostasis"/>
</dbReference>
<dbReference type="InterPro" id="IPR029066">
    <property type="entry name" value="PLP-binding_barrel"/>
</dbReference>
<feature type="non-terminal residue" evidence="3">
    <location>
        <position position="190"/>
    </location>
</feature>
<evidence type="ECO:0000313" key="3">
    <source>
        <dbReference type="EMBL" id="GAH63501.1"/>
    </source>
</evidence>
<protein>
    <recommendedName>
        <fullName evidence="2">Alanine racemase N-terminal domain-containing protein</fullName>
    </recommendedName>
</protein>
<evidence type="ECO:0000259" key="2">
    <source>
        <dbReference type="Pfam" id="PF01168"/>
    </source>
</evidence>
<sequence>MGIKENVKSFLDELPKGVLLVAATKSRTPEEILQAVDAGLQVIGENYAQDAEKKADIIGDKVKYHFIGHLQRNKVKKIVEFIDMIETVDSLRIAEEIDKRCALLNKVMSILVEINSGRETQKAGVFPEDAEELIKKISYFPNIKVMGLMTMGPMFGDPENARSFFVETKKVFERIKSLHIPNIEMKYLSM</sequence>
<dbReference type="CDD" id="cd00635">
    <property type="entry name" value="PLPDE_III_YBL036c_like"/>
    <property type="match status" value="1"/>
</dbReference>
<organism evidence="3">
    <name type="scientific">marine sediment metagenome</name>
    <dbReference type="NCBI Taxonomy" id="412755"/>
    <lineage>
        <taxon>unclassified sequences</taxon>
        <taxon>metagenomes</taxon>
        <taxon>ecological metagenomes</taxon>
    </lineage>
</organism>
<name>X1H032_9ZZZZ</name>
<keyword evidence="1" id="KW-0663">Pyridoxal phosphate</keyword>
<dbReference type="InterPro" id="IPR001608">
    <property type="entry name" value="Ala_racemase_N"/>
</dbReference>
<dbReference type="PANTHER" id="PTHR10146">
    <property type="entry name" value="PROLINE SYNTHETASE CO-TRANSCRIBED BACTERIAL HOMOLOG PROTEIN"/>
    <property type="match status" value="1"/>
</dbReference>
<dbReference type="PIRSF" id="PIRSF004848">
    <property type="entry name" value="YBL036c_PLPDEIII"/>
    <property type="match status" value="1"/>
</dbReference>
<dbReference type="SUPFAM" id="SSF51419">
    <property type="entry name" value="PLP-binding barrel"/>
    <property type="match status" value="1"/>
</dbReference>